<dbReference type="PANTHER" id="PTHR36529:SF1">
    <property type="entry name" value="GLYCOSYLTRANSFERASE"/>
    <property type="match status" value="1"/>
</dbReference>
<dbReference type="EMBL" id="CP000774">
    <property type="protein sequence ID" value="ABS62332.1"/>
    <property type="molecule type" value="Genomic_DNA"/>
</dbReference>
<protein>
    <recommendedName>
        <fullName evidence="3">Glycosyltransferase</fullName>
    </recommendedName>
</protein>
<dbReference type="SUPFAM" id="SSF53448">
    <property type="entry name" value="Nucleotide-diphospho-sugar transferases"/>
    <property type="match status" value="1"/>
</dbReference>
<dbReference type="eggNOG" id="COG3222">
    <property type="taxonomic scope" value="Bacteria"/>
</dbReference>
<dbReference type="InterPro" id="IPR029044">
    <property type="entry name" value="Nucleotide-diphossugar_trans"/>
</dbReference>
<dbReference type="InterPro" id="IPR018641">
    <property type="entry name" value="Trfase_1_rSAM/seldom-assoc"/>
</dbReference>
<dbReference type="Proteomes" id="UP000006377">
    <property type="component" value="Chromosome"/>
</dbReference>
<name>A7HQZ9_PARL1</name>
<dbReference type="Pfam" id="PF09837">
    <property type="entry name" value="DUF2064"/>
    <property type="match status" value="1"/>
</dbReference>
<dbReference type="PANTHER" id="PTHR36529">
    <property type="entry name" value="SLL1095 PROTEIN"/>
    <property type="match status" value="1"/>
</dbReference>
<reference evidence="1 2" key="1">
    <citation type="journal article" date="2011" name="Stand. Genomic Sci.">
        <title>Complete genome sequence of Parvibaculum lavamentivorans type strain (DS-1(T)).</title>
        <authorList>
            <person name="Schleheck D."/>
            <person name="Weiss M."/>
            <person name="Pitluck S."/>
            <person name="Bruce D."/>
            <person name="Land M.L."/>
            <person name="Han S."/>
            <person name="Saunders E."/>
            <person name="Tapia R."/>
            <person name="Detter C."/>
            <person name="Brettin T."/>
            <person name="Han J."/>
            <person name="Woyke T."/>
            <person name="Goodwin L."/>
            <person name="Pennacchio L."/>
            <person name="Nolan M."/>
            <person name="Cook A.M."/>
            <person name="Kjelleberg S."/>
            <person name="Thomas T."/>
        </authorList>
    </citation>
    <scope>NUCLEOTIDE SEQUENCE [LARGE SCALE GENOMIC DNA]</scope>
    <source>
        <strain evidence="2">DS-1 / DSM 13023 / NCIMB 13966</strain>
    </source>
</reference>
<organism evidence="1 2">
    <name type="scientific">Parvibaculum lavamentivorans (strain DS-1 / DSM 13023 / NCIMB 13966)</name>
    <dbReference type="NCBI Taxonomy" id="402881"/>
    <lineage>
        <taxon>Bacteria</taxon>
        <taxon>Pseudomonadati</taxon>
        <taxon>Pseudomonadota</taxon>
        <taxon>Alphaproteobacteria</taxon>
        <taxon>Hyphomicrobiales</taxon>
        <taxon>Parvibaculaceae</taxon>
        <taxon>Parvibaculum</taxon>
    </lineage>
</organism>
<sequence>MSLDPQLVIMAKTPLIGRVKTRLARDVGGVEALRFFRGASTGLIRRVGNDPRWRTLLALAPDRAVHEKGIWPEGIPRIAQGQGDLGHRMGRLFRDLPPGPVVIVGADIPGIGAAQVAAAFAALGRHDAVFGQAEDGGYWLVGLKRRPRVLDIFEGVRWSSEYALADTVKNVRRQSMSVAMLESLPDIDTGADYAKWKRG</sequence>
<dbReference type="RefSeq" id="WP_011995623.1">
    <property type="nucleotide sequence ID" value="NC_009719.1"/>
</dbReference>
<keyword evidence="2" id="KW-1185">Reference proteome</keyword>
<dbReference type="Gene3D" id="3.90.550.10">
    <property type="entry name" value="Spore Coat Polysaccharide Biosynthesis Protein SpsA, Chain A"/>
    <property type="match status" value="1"/>
</dbReference>
<dbReference type="HOGENOM" id="CLU_075662_2_1_5"/>
<dbReference type="NCBIfam" id="TIGR04282">
    <property type="entry name" value="glyco_like_cofC"/>
    <property type="match status" value="1"/>
</dbReference>
<gene>
    <name evidence="1" type="ordered locus">Plav_0709</name>
</gene>
<accession>A7HQZ9</accession>
<evidence type="ECO:0008006" key="3">
    <source>
        <dbReference type="Google" id="ProtNLM"/>
    </source>
</evidence>
<dbReference type="AlphaFoldDB" id="A7HQZ9"/>
<proteinExistence type="predicted"/>
<dbReference type="KEGG" id="pla:Plav_0709"/>
<dbReference type="STRING" id="402881.Plav_0709"/>
<evidence type="ECO:0000313" key="2">
    <source>
        <dbReference type="Proteomes" id="UP000006377"/>
    </source>
</evidence>
<evidence type="ECO:0000313" key="1">
    <source>
        <dbReference type="EMBL" id="ABS62332.1"/>
    </source>
</evidence>